<dbReference type="GO" id="GO:0005737">
    <property type="term" value="C:cytoplasm"/>
    <property type="evidence" value="ECO:0007669"/>
    <property type="project" value="TreeGrafter"/>
</dbReference>
<evidence type="ECO:0000313" key="8">
    <source>
        <dbReference type="Proteomes" id="UP000177458"/>
    </source>
</evidence>
<name>A0A1F4V1G7_UNCKA</name>
<dbReference type="SUPFAM" id="SSF55811">
    <property type="entry name" value="Nudix"/>
    <property type="match status" value="1"/>
</dbReference>
<organism evidence="7 8">
    <name type="scientific">candidate division WWE3 bacterium RIFCSPLOWO2_01_FULL_37_15</name>
    <dbReference type="NCBI Taxonomy" id="1802622"/>
    <lineage>
        <taxon>Bacteria</taxon>
        <taxon>Katanobacteria</taxon>
    </lineage>
</organism>
<sequence>MTSNTGITMDWIKNAKVSPFTTIFLKDGDKILTVKRSSKKQLHPNKWSVFGGKVEPGENILNSAKREFLEETGLTLKKLTLKGTFTRMILNTGYINVIHIFLAQGYTGEVLKESDEGQIMWRYIKEFLNDSETVDHLKYYLFQLLDENSDFYTGIEIKNDIENLAYNDNREHFNGRKINNVPYGK</sequence>
<dbReference type="InterPro" id="IPR015797">
    <property type="entry name" value="NUDIX_hydrolase-like_dom_sf"/>
</dbReference>
<keyword evidence="3" id="KW-0479">Metal-binding</keyword>
<accession>A0A1F4V1G7</accession>
<dbReference type="PANTHER" id="PTHR43758:SF8">
    <property type="entry name" value="8-OXO-DGTP DIPHOSPHATASE YTKD-RELATED"/>
    <property type="match status" value="1"/>
</dbReference>
<evidence type="ECO:0000256" key="4">
    <source>
        <dbReference type="ARBA" id="ARBA00022801"/>
    </source>
</evidence>
<dbReference type="EMBL" id="MEVF01000003">
    <property type="protein sequence ID" value="OGC51008.1"/>
    <property type="molecule type" value="Genomic_DNA"/>
</dbReference>
<keyword evidence="4" id="KW-0378">Hydrolase</keyword>
<dbReference type="Pfam" id="PF00293">
    <property type="entry name" value="NUDIX"/>
    <property type="match status" value="1"/>
</dbReference>
<dbReference type="GO" id="GO:0016818">
    <property type="term" value="F:hydrolase activity, acting on acid anhydrides, in phosphorus-containing anhydrides"/>
    <property type="evidence" value="ECO:0007669"/>
    <property type="project" value="TreeGrafter"/>
</dbReference>
<comment type="cofactor">
    <cofactor evidence="1">
        <name>Mg(2+)</name>
        <dbReference type="ChEBI" id="CHEBI:18420"/>
    </cofactor>
</comment>
<evidence type="ECO:0000256" key="3">
    <source>
        <dbReference type="ARBA" id="ARBA00022723"/>
    </source>
</evidence>
<proteinExistence type="inferred from homology"/>
<feature type="domain" description="Nudix hydrolase" evidence="6">
    <location>
        <begin position="10"/>
        <end position="146"/>
    </location>
</feature>
<protein>
    <recommendedName>
        <fullName evidence="6">Nudix hydrolase domain-containing protein</fullName>
    </recommendedName>
</protein>
<dbReference type="PANTHER" id="PTHR43758">
    <property type="entry name" value="7,8-DIHYDRO-8-OXOGUANINE TRIPHOSPHATASE"/>
    <property type="match status" value="1"/>
</dbReference>
<comment type="similarity">
    <text evidence="2">Belongs to the Nudix hydrolase family.</text>
</comment>
<dbReference type="PROSITE" id="PS51462">
    <property type="entry name" value="NUDIX"/>
    <property type="match status" value="1"/>
</dbReference>
<dbReference type="Gene3D" id="3.90.79.10">
    <property type="entry name" value="Nucleoside Triphosphate Pyrophosphohydrolase"/>
    <property type="match status" value="1"/>
</dbReference>
<dbReference type="AlphaFoldDB" id="A0A1F4V1G7"/>
<dbReference type="Proteomes" id="UP000177458">
    <property type="component" value="Unassembled WGS sequence"/>
</dbReference>
<gene>
    <name evidence="7" type="ORF">A3A69_01110</name>
</gene>
<evidence type="ECO:0000256" key="2">
    <source>
        <dbReference type="ARBA" id="ARBA00005582"/>
    </source>
</evidence>
<evidence type="ECO:0000256" key="1">
    <source>
        <dbReference type="ARBA" id="ARBA00001946"/>
    </source>
</evidence>
<evidence type="ECO:0000313" key="7">
    <source>
        <dbReference type="EMBL" id="OGC51008.1"/>
    </source>
</evidence>
<evidence type="ECO:0000256" key="5">
    <source>
        <dbReference type="ARBA" id="ARBA00022842"/>
    </source>
</evidence>
<keyword evidence="5" id="KW-0460">Magnesium</keyword>
<comment type="caution">
    <text evidence="7">The sequence shown here is derived from an EMBL/GenBank/DDBJ whole genome shotgun (WGS) entry which is preliminary data.</text>
</comment>
<dbReference type="InterPro" id="IPR000086">
    <property type="entry name" value="NUDIX_hydrolase_dom"/>
</dbReference>
<evidence type="ECO:0000259" key="6">
    <source>
        <dbReference type="PROSITE" id="PS51462"/>
    </source>
</evidence>
<reference evidence="7 8" key="1">
    <citation type="journal article" date="2016" name="Nat. Commun.">
        <title>Thousands of microbial genomes shed light on interconnected biogeochemical processes in an aquifer system.</title>
        <authorList>
            <person name="Anantharaman K."/>
            <person name="Brown C.T."/>
            <person name="Hug L.A."/>
            <person name="Sharon I."/>
            <person name="Castelle C.J."/>
            <person name="Probst A.J."/>
            <person name="Thomas B.C."/>
            <person name="Singh A."/>
            <person name="Wilkins M.J."/>
            <person name="Karaoz U."/>
            <person name="Brodie E.L."/>
            <person name="Williams K.H."/>
            <person name="Hubbard S.S."/>
            <person name="Banfield J.F."/>
        </authorList>
    </citation>
    <scope>NUCLEOTIDE SEQUENCE [LARGE SCALE GENOMIC DNA]</scope>
</reference>
<dbReference type="GO" id="GO:0046872">
    <property type="term" value="F:metal ion binding"/>
    <property type="evidence" value="ECO:0007669"/>
    <property type="project" value="UniProtKB-KW"/>
</dbReference>